<dbReference type="PANTHER" id="PTHR43464:SF19">
    <property type="entry name" value="UBIQUINONE BIOSYNTHESIS O-METHYLTRANSFERASE, MITOCHONDRIAL"/>
    <property type="match status" value="1"/>
</dbReference>
<dbReference type="Pfam" id="PF13649">
    <property type="entry name" value="Methyltransf_25"/>
    <property type="match status" value="1"/>
</dbReference>
<dbReference type="Gene3D" id="3.40.50.150">
    <property type="entry name" value="Vaccinia Virus protein VP39"/>
    <property type="match status" value="1"/>
</dbReference>
<evidence type="ECO:0000313" key="5">
    <source>
        <dbReference type="EMBL" id="MFC0215606.1"/>
    </source>
</evidence>
<organism evidence="5 6">
    <name type="scientific">Paenibacillus chartarius</name>
    <dbReference type="NCBI Taxonomy" id="747481"/>
    <lineage>
        <taxon>Bacteria</taxon>
        <taxon>Bacillati</taxon>
        <taxon>Bacillota</taxon>
        <taxon>Bacilli</taxon>
        <taxon>Bacillales</taxon>
        <taxon>Paenibacillaceae</taxon>
        <taxon>Paenibacillus</taxon>
    </lineage>
</organism>
<dbReference type="RefSeq" id="WP_377473060.1">
    <property type="nucleotide sequence ID" value="NZ_JBHLWN010000100.1"/>
</dbReference>
<keyword evidence="2" id="KW-0808">Transferase</keyword>
<name>A0ABV6DSH3_9BACL</name>
<dbReference type="CDD" id="cd02440">
    <property type="entry name" value="AdoMet_MTases"/>
    <property type="match status" value="1"/>
</dbReference>
<protein>
    <submittedName>
        <fullName evidence="5">Class I SAM-dependent methyltransferase</fullName>
    </submittedName>
</protein>
<dbReference type="EMBL" id="JBHLWN010000100">
    <property type="protein sequence ID" value="MFC0215606.1"/>
    <property type="molecule type" value="Genomic_DNA"/>
</dbReference>
<accession>A0ABV6DSH3</accession>
<dbReference type="InterPro" id="IPR041698">
    <property type="entry name" value="Methyltransf_25"/>
</dbReference>
<comment type="caution">
    <text evidence="5">The sequence shown here is derived from an EMBL/GenBank/DDBJ whole genome shotgun (WGS) entry which is preliminary data.</text>
</comment>
<dbReference type="InterPro" id="IPR029063">
    <property type="entry name" value="SAM-dependent_MTases_sf"/>
</dbReference>
<gene>
    <name evidence="5" type="ORF">ACFFK0_24730</name>
</gene>
<dbReference type="SUPFAM" id="SSF53335">
    <property type="entry name" value="S-adenosyl-L-methionine-dependent methyltransferases"/>
    <property type="match status" value="1"/>
</dbReference>
<keyword evidence="1 5" id="KW-0489">Methyltransferase</keyword>
<dbReference type="GO" id="GO:0008168">
    <property type="term" value="F:methyltransferase activity"/>
    <property type="evidence" value="ECO:0007669"/>
    <property type="project" value="UniProtKB-KW"/>
</dbReference>
<keyword evidence="3" id="KW-0949">S-adenosyl-L-methionine</keyword>
<dbReference type="PANTHER" id="PTHR43464">
    <property type="entry name" value="METHYLTRANSFERASE"/>
    <property type="match status" value="1"/>
</dbReference>
<evidence type="ECO:0000256" key="1">
    <source>
        <dbReference type="ARBA" id="ARBA00022603"/>
    </source>
</evidence>
<evidence type="ECO:0000313" key="6">
    <source>
        <dbReference type="Proteomes" id="UP001589776"/>
    </source>
</evidence>
<dbReference type="Proteomes" id="UP001589776">
    <property type="component" value="Unassembled WGS sequence"/>
</dbReference>
<keyword evidence="6" id="KW-1185">Reference proteome</keyword>
<dbReference type="GO" id="GO:0032259">
    <property type="term" value="P:methylation"/>
    <property type="evidence" value="ECO:0007669"/>
    <property type="project" value="UniProtKB-KW"/>
</dbReference>
<evidence type="ECO:0000259" key="4">
    <source>
        <dbReference type="Pfam" id="PF13649"/>
    </source>
</evidence>
<sequence length="237" mass="26800">MSDTVTTQEELLDLLDALFRKPAPWWDKFYQDRTKDIPFFIDAPDENLVAYFEEGWLAPGKALELGCGPGRNAIYMAGQGCSVDAIDLSAEAIRWAEERAADSGLPVSFRCGDVFEVELEDGAYDLAYDSGLLHHLLPHRRMQYVELLARKLKSGGRLGLVCFAPGFEDAGCPGERPDAQVYRALSMQGGMAYSRERLELILSRHFELIDIRHMRDCTDSRELFGKPFLWSSLWGRK</sequence>
<proteinExistence type="predicted"/>
<evidence type="ECO:0000256" key="3">
    <source>
        <dbReference type="ARBA" id="ARBA00022691"/>
    </source>
</evidence>
<reference evidence="5 6" key="1">
    <citation type="submission" date="2024-09" db="EMBL/GenBank/DDBJ databases">
        <authorList>
            <person name="Sun Q."/>
            <person name="Mori K."/>
        </authorList>
    </citation>
    <scope>NUCLEOTIDE SEQUENCE [LARGE SCALE GENOMIC DNA]</scope>
    <source>
        <strain evidence="5 6">CCM 7759</strain>
    </source>
</reference>
<evidence type="ECO:0000256" key="2">
    <source>
        <dbReference type="ARBA" id="ARBA00022679"/>
    </source>
</evidence>
<feature type="domain" description="Methyltransferase" evidence="4">
    <location>
        <begin position="63"/>
        <end position="156"/>
    </location>
</feature>